<keyword evidence="6 7" id="KW-0472">Membrane</keyword>
<evidence type="ECO:0000256" key="2">
    <source>
        <dbReference type="ARBA" id="ARBA00022448"/>
    </source>
</evidence>
<feature type="transmembrane region" description="Helical" evidence="7">
    <location>
        <begin position="276"/>
        <end position="301"/>
    </location>
</feature>
<dbReference type="RefSeq" id="WP_378048009.1">
    <property type="nucleotide sequence ID" value="NZ_JBHMDN010000016.1"/>
</dbReference>
<keyword evidence="10" id="KW-1185">Reference proteome</keyword>
<evidence type="ECO:0000256" key="1">
    <source>
        <dbReference type="ARBA" id="ARBA00004651"/>
    </source>
</evidence>
<comment type="similarity">
    <text evidence="7">Belongs to the binding-protein-dependent transport system permease family.</text>
</comment>
<sequence length="311" mass="35064">MPLTKRLTHAARRVIKYRALFLMLLPAAAVLIFNNYVPMFGVIVAFKSYNFDGGILGSPWTGLENFKYMFQTEEAWVATRNTVLYNAVFIFLNTVVAIFLAIALNELRNRRMAKVFQSSLLFPYFLSFVVVSYLVYAFLGGGTGFINKTILEPLGLSSISWYSEAKHWIYILPLVNLWKGVGYTMVVYLASIVAIDQEYYEAAVIDGASKWKQIMKITVPLMMPVIIVMIILQVGRIFNADFGLFYQVPLNSGPLYPTTNVIDTFVYRSFLLNGNVGMSAAAGFYQALVGLVIVFLANFTVRRISKENALF</sequence>
<gene>
    <name evidence="9" type="ORF">ACFQMJ_04680</name>
</gene>
<evidence type="ECO:0000313" key="9">
    <source>
        <dbReference type="EMBL" id="MFC7147824.1"/>
    </source>
</evidence>
<dbReference type="Pfam" id="PF00528">
    <property type="entry name" value="BPD_transp_1"/>
    <property type="match status" value="1"/>
</dbReference>
<dbReference type="SUPFAM" id="SSF161098">
    <property type="entry name" value="MetI-like"/>
    <property type="match status" value="1"/>
</dbReference>
<dbReference type="InterPro" id="IPR000515">
    <property type="entry name" value="MetI-like"/>
</dbReference>
<evidence type="ECO:0000256" key="7">
    <source>
        <dbReference type="RuleBase" id="RU363032"/>
    </source>
</evidence>
<evidence type="ECO:0000256" key="4">
    <source>
        <dbReference type="ARBA" id="ARBA00022692"/>
    </source>
</evidence>
<feature type="transmembrane region" description="Helical" evidence="7">
    <location>
        <begin position="124"/>
        <end position="147"/>
    </location>
</feature>
<keyword evidence="5 7" id="KW-1133">Transmembrane helix</keyword>
<name>A0ABW2F768_9BACL</name>
<evidence type="ECO:0000256" key="5">
    <source>
        <dbReference type="ARBA" id="ARBA00022989"/>
    </source>
</evidence>
<dbReference type="Gene3D" id="1.10.3720.10">
    <property type="entry name" value="MetI-like"/>
    <property type="match status" value="1"/>
</dbReference>
<feature type="transmembrane region" description="Helical" evidence="7">
    <location>
        <begin position="20"/>
        <end position="46"/>
    </location>
</feature>
<dbReference type="InterPro" id="IPR035906">
    <property type="entry name" value="MetI-like_sf"/>
</dbReference>
<dbReference type="InterPro" id="IPR051393">
    <property type="entry name" value="ABC_transporter_permease"/>
</dbReference>
<dbReference type="PROSITE" id="PS50928">
    <property type="entry name" value="ABC_TM1"/>
    <property type="match status" value="1"/>
</dbReference>
<dbReference type="EMBL" id="JBHTAI010000002">
    <property type="protein sequence ID" value="MFC7147824.1"/>
    <property type="molecule type" value="Genomic_DNA"/>
</dbReference>
<evidence type="ECO:0000259" key="8">
    <source>
        <dbReference type="PROSITE" id="PS50928"/>
    </source>
</evidence>
<reference evidence="10" key="1">
    <citation type="journal article" date="2019" name="Int. J. Syst. Evol. Microbiol.">
        <title>The Global Catalogue of Microorganisms (GCM) 10K type strain sequencing project: providing services to taxonomists for standard genome sequencing and annotation.</title>
        <authorList>
            <consortium name="The Broad Institute Genomics Platform"/>
            <consortium name="The Broad Institute Genome Sequencing Center for Infectious Disease"/>
            <person name="Wu L."/>
            <person name="Ma J."/>
        </authorList>
    </citation>
    <scope>NUCLEOTIDE SEQUENCE [LARGE SCALE GENOMIC DNA]</scope>
    <source>
        <strain evidence="10">KCTC 12907</strain>
    </source>
</reference>
<dbReference type="CDD" id="cd06261">
    <property type="entry name" value="TM_PBP2"/>
    <property type="match status" value="1"/>
</dbReference>
<keyword evidence="4 7" id="KW-0812">Transmembrane</keyword>
<comment type="subcellular location">
    <subcellularLocation>
        <location evidence="1 7">Cell membrane</location>
        <topology evidence="1 7">Multi-pass membrane protein</topology>
    </subcellularLocation>
</comment>
<keyword evidence="2 7" id="KW-0813">Transport</keyword>
<protein>
    <submittedName>
        <fullName evidence="9">ABC transporter permease</fullName>
    </submittedName>
</protein>
<proteinExistence type="inferred from homology"/>
<feature type="transmembrane region" description="Helical" evidence="7">
    <location>
        <begin position="83"/>
        <end position="104"/>
    </location>
</feature>
<keyword evidence="3" id="KW-1003">Cell membrane</keyword>
<evidence type="ECO:0000313" key="10">
    <source>
        <dbReference type="Proteomes" id="UP001596378"/>
    </source>
</evidence>
<feature type="transmembrane region" description="Helical" evidence="7">
    <location>
        <begin position="167"/>
        <end position="196"/>
    </location>
</feature>
<dbReference type="Proteomes" id="UP001596378">
    <property type="component" value="Unassembled WGS sequence"/>
</dbReference>
<dbReference type="PANTHER" id="PTHR30193">
    <property type="entry name" value="ABC TRANSPORTER PERMEASE PROTEIN"/>
    <property type="match status" value="1"/>
</dbReference>
<organism evidence="9 10">
    <name type="scientific">Cohnella cellulosilytica</name>
    <dbReference type="NCBI Taxonomy" id="986710"/>
    <lineage>
        <taxon>Bacteria</taxon>
        <taxon>Bacillati</taxon>
        <taxon>Bacillota</taxon>
        <taxon>Bacilli</taxon>
        <taxon>Bacillales</taxon>
        <taxon>Paenibacillaceae</taxon>
        <taxon>Cohnella</taxon>
    </lineage>
</organism>
<feature type="domain" description="ABC transmembrane type-1" evidence="8">
    <location>
        <begin position="79"/>
        <end position="297"/>
    </location>
</feature>
<comment type="caution">
    <text evidence="9">The sequence shown here is derived from an EMBL/GenBank/DDBJ whole genome shotgun (WGS) entry which is preliminary data.</text>
</comment>
<dbReference type="PANTHER" id="PTHR30193:SF44">
    <property type="entry name" value="LACTOSE TRANSPORT SYSTEM PERMEASE PROTEIN LACF"/>
    <property type="match status" value="1"/>
</dbReference>
<evidence type="ECO:0000256" key="3">
    <source>
        <dbReference type="ARBA" id="ARBA00022475"/>
    </source>
</evidence>
<feature type="transmembrane region" description="Helical" evidence="7">
    <location>
        <begin position="217"/>
        <end position="238"/>
    </location>
</feature>
<accession>A0ABW2F768</accession>
<evidence type="ECO:0000256" key="6">
    <source>
        <dbReference type="ARBA" id="ARBA00023136"/>
    </source>
</evidence>